<name>A0A2R6XZC2_9BACL</name>
<sequence length="67" mass="7472">MANAVLYVLRRGVSLPADDLVREMARLLGYQRTGQTVEKRMRMGIELLITRGKVREVSGALVDITPS</sequence>
<organism evidence="1 2">
    <name type="scientific">Candidatus Carbonibacillus altaicus</name>
    <dbReference type="NCBI Taxonomy" id="2163959"/>
    <lineage>
        <taxon>Bacteria</taxon>
        <taxon>Bacillati</taxon>
        <taxon>Bacillota</taxon>
        <taxon>Bacilli</taxon>
        <taxon>Bacillales</taxon>
        <taxon>Candidatus Carbonibacillus</taxon>
    </lineage>
</organism>
<dbReference type="AlphaFoldDB" id="A0A2R6XZC2"/>
<protein>
    <submittedName>
        <fullName evidence="1">Uncharacterized protein</fullName>
    </submittedName>
</protein>
<reference evidence="2" key="1">
    <citation type="journal article" date="2018" name="Sci. Rep.">
        <title>Lignite coal burning seam in the remote Altai Mountains harbors a hydrogen-driven thermophilic microbial community.</title>
        <authorList>
            <person name="Kadnikov V.V."/>
            <person name="Mardanov A.V."/>
            <person name="Ivasenko D.A."/>
            <person name="Antsiferov D.V."/>
            <person name="Beletsky A.V."/>
            <person name="Karnachuk O.V."/>
            <person name="Ravin N.V."/>
        </authorList>
    </citation>
    <scope>NUCLEOTIDE SEQUENCE [LARGE SCALE GENOMIC DNA]</scope>
</reference>
<gene>
    <name evidence="1" type="ORF">BSOLF_1480</name>
</gene>
<comment type="caution">
    <text evidence="1">The sequence shown here is derived from an EMBL/GenBank/DDBJ whole genome shotgun (WGS) entry which is preliminary data.</text>
</comment>
<dbReference type="EMBL" id="PEBX01000073">
    <property type="protein sequence ID" value="PTQ55787.1"/>
    <property type="molecule type" value="Genomic_DNA"/>
</dbReference>
<accession>A0A2R6XZC2</accession>
<evidence type="ECO:0000313" key="2">
    <source>
        <dbReference type="Proteomes" id="UP000244338"/>
    </source>
</evidence>
<proteinExistence type="predicted"/>
<evidence type="ECO:0000313" key="1">
    <source>
        <dbReference type="EMBL" id="PTQ55787.1"/>
    </source>
</evidence>
<dbReference type="Proteomes" id="UP000244338">
    <property type="component" value="Unassembled WGS sequence"/>
</dbReference>